<accession>A0A174JN10</accession>
<dbReference type="RefSeq" id="WP_055154726.1">
    <property type="nucleotide sequence ID" value="NZ_CYZU01000048.1"/>
</dbReference>
<organism evidence="1 2">
    <name type="scientific">Faecalicatena contorta</name>
    <dbReference type="NCBI Taxonomy" id="39482"/>
    <lineage>
        <taxon>Bacteria</taxon>
        <taxon>Bacillati</taxon>
        <taxon>Bacillota</taxon>
        <taxon>Clostridia</taxon>
        <taxon>Lachnospirales</taxon>
        <taxon>Lachnospiraceae</taxon>
        <taxon>Faecalicatena</taxon>
    </lineage>
</organism>
<gene>
    <name evidence="1" type="ORF">ERS852491_03923</name>
</gene>
<evidence type="ECO:0000313" key="2">
    <source>
        <dbReference type="Proteomes" id="UP000095544"/>
    </source>
</evidence>
<dbReference type="AlphaFoldDB" id="A0A174JN10"/>
<reference evidence="1 2" key="1">
    <citation type="submission" date="2015-09" db="EMBL/GenBank/DDBJ databases">
        <authorList>
            <consortium name="Pathogen Informatics"/>
        </authorList>
    </citation>
    <scope>NUCLEOTIDE SEQUENCE [LARGE SCALE GENOMIC DNA]</scope>
    <source>
        <strain evidence="1 2">2789STDY5834876</strain>
    </source>
</reference>
<sequence length="130" mass="15526">MGNRKPSEIIQDFIDLLNYANDIYNESKSECERLDSIERVRSWQHKFEFAKDKQERNRLATALHKERLQRRKFKDTVDLYIHVHNFSNSENNKAVLKRLGGMLNLQKRTEEYLDCDREYKAGDDDDSDRG</sequence>
<dbReference type="EMBL" id="CYZU01000048">
    <property type="protein sequence ID" value="CUO98550.1"/>
    <property type="molecule type" value="Genomic_DNA"/>
</dbReference>
<name>A0A174JN10_9FIRM</name>
<dbReference type="OrthoDB" id="2062635at2"/>
<protein>
    <submittedName>
        <fullName evidence="1">Uncharacterized protein</fullName>
    </submittedName>
</protein>
<dbReference type="STRING" id="39482.ERS852491_03923"/>
<dbReference type="Proteomes" id="UP000095544">
    <property type="component" value="Unassembled WGS sequence"/>
</dbReference>
<proteinExistence type="predicted"/>
<evidence type="ECO:0000313" key="1">
    <source>
        <dbReference type="EMBL" id="CUO98550.1"/>
    </source>
</evidence>